<accession>A0A3N0HYZ0</accession>
<proteinExistence type="predicted"/>
<reference evidence="1 2" key="1">
    <citation type="submission" date="2018-11" db="EMBL/GenBank/DDBJ databases">
        <title>Clostridium sp. nov., a member of the family Erysipelotrichaceae isolated from pig faeces.</title>
        <authorList>
            <person name="Chang Y.-H."/>
        </authorList>
    </citation>
    <scope>NUCLEOTIDE SEQUENCE [LARGE SCALE GENOMIC DNA]</scope>
    <source>
        <strain evidence="1 2">YH-panp20</strain>
    </source>
</reference>
<dbReference type="Proteomes" id="UP000276568">
    <property type="component" value="Unassembled WGS sequence"/>
</dbReference>
<name>A0A3N0HYZ0_9FIRM</name>
<sequence>MKAHNLRFVDEMYMLHMQAFKNFQVRARKKSGRPVYRSFDKFYNYKREVDRVMNGNRTAEDDRFADLRRFVSQQAKKKEGKENG</sequence>
<comment type="caution">
    <text evidence="1">The sequence shown here is derived from an EMBL/GenBank/DDBJ whole genome shotgun (WGS) entry which is preliminary data.</text>
</comment>
<keyword evidence="2" id="KW-1185">Reference proteome</keyword>
<dbReference type="AlphaFoldDB" id="A0A3N0HYZ0"/>
<evidence type="ECO:0000313" key="1">
    <source>
        <dbReference type="EMBL" id="RNM29867.1"/>
    </source>
</evidence>
<gene>
    <name evidence="1" type="ORF">EDX97_09600</name>
</gene>
<dbReference type="EMBL" id="RJQC01000003">
    <property type="protein sequence ID" value="RNM29867.1"/>
    <property type="molecule type" value="Genomic_DNA"/>
</dbReference>
<organism evidence="1 2">
    <name type="scientific">Absicoccus porci</name>
    <dbReference type="NCBI Taxonomy" id="2486576"/>
    <lineage>
        <taxon>Bacteria</taxon>
        <taxon>Bacillati</taxon>
        <taxon>Bacillota</taxon>
        <taxon>Erysipelotrichia</taxon>
        <taxon>Erysipelotrichales</taxon>
        <taxon>Erysipelotrichaceae</taxon>
        <taxon>Absicoccus</taxon>
    </lineage>
</organism>
<evidence type="ECO:0000313" key="2">
    <source>
        <dbReference type="Proteomes" id="UP000276568"/>
    </source>
</evidence>
<protein>
    <submittedName>
        <fullName evidence="1">Uncharacterized protein</fullName>
    </submittedName>
</protein>